<keyword evidence="11 19" id="KW-0249">Electron transport</keyword>
<organism evidence="22">
    <name type="scientific">Quadristernoseta cf. intermedia XFX-2019</name>
    <dbReference type="NCBI Taxonomy" id="2695871"/>
    <lineage>
        <taxon>Eukaryota</taxon>
        <taxon>Metazoa</taxon>
        <taxon>Ecdysozoa</taxon>
        <taxon>Arthropoda</taxon>
        <taxon>Chelicerata</taxon>
        <taxon>Arachnida</taxon>
        <taxon>Acari</taxon>
        <taxon>Parasitiformes</taxon>
        <taxon>Mesostigmata</taxon>
        <taxon>Antennophorina</taxon>
        <taxon>Celaenopsoidea</taxon>
        <taxon>Diplogyniidae</taxon>
        <taxon>Quadristernoseta</taxon>
    </lineage>
</organism>
<evidence type="ECO:0000256" key="19">
    <source>
        <dbReference type="RuleBase" id="RU362117"/>
    </source>
</evidence>
<comment type="subunit">
    <text evidence="3">The main subunits of complex b-c1 are: cytochrome b, cytochrome c1 and the Rieske protein.</text>
</comment>
<sequence length="371" mass="42345">MMARKTHPLFKIVNNSLIDLPSPSNISYMWNLGSLLSMCLIIQIITGLFLAMYFTSDITTAFNSVSHISRDVNNGWLIRSIHANGASLFFFLIYIHIGRGMYYSSFHLMHTWMSGISIVLILMATAFLGYVLPWGQMSFWGATVITNLISAIPYIGNTVTMWIWGGFSVDNATLTRFFCFHFILPFILTVLIIIHIVLLHETGSSNPMGTPMNIDKIPFHPYFTTKDILGMMLILTIFSSMVLLYPYLLCDPENFIPANPLVTPPHIQPEWYFLFAYAILRSIPNKLGGVIALLMSILIISTLPFSMKNKFNPTWFYPINKFNFYLLINSFILLTYLGACSIEEPCITVSQIITSYYFSYFMINPIISMKY</sequence>
<evidence type="ECO:0000256" key="2">
    <source>
        <dbReference type="ARBA" id="ARBA00004448"/>
    </source>
</evidence>
<dbReference type="InterPro" id="IPR027387">
    <property type="entry name" value="Cytb/b6-like_sf"/>
</dbReference>
<comment type="cofactor">
    <cofactor evidence="19">
        <name>heme b</name>
        <dbReference type="ChEBI" id="CHEBI:60344"/>
    </cofactor>
    <text evidence="19">Binds 2 heme groups non-covalently.</text>
</comment>
<dbReference type="PROSITE" id="PS51002">
    <property type="entry name" value="CYTB_NTER"/>
    <property type="match status" value="1"/>
</dbReference>
<dbReference type="CDD" id="cd00290">
    <property type="entry name" value="cytochrome_b_C"/>
    <property type="match status" value="1"/>
</dbReference>
<gene>
    <name evidence="22" type="primary">cytb</name>
</gene>
<dbReference type="PANTHER" id="PTHR19271:SF16">
    <property type="entry name" value="CYTOCHROME B"/>
    <property type="match status" value="1"/>
</dbReference>
<dbReference type="GO" id="GO:0008121">
    <property type="term" value="F:quinol-cytochrome-c reductase activity"/>
    <property type="evidence" value="ECO:0007669"/>
    <property type="project" value="InterPro"/>
</dbReference>
<evidence type="ECO:0000256" key="1">
    <source>
        <dbReference type="ARBA" id="ARBA00002566"/>
    </source>
</evidence>
<accession>A0A6B9WE71</accession>
<dbReference type="InterPro" id="IPR048260">
    <property type="entry name" value="Cytochrome_b_C_euk/bac"/>
</dbReference>
<feature type="transmembrane region" description="Helical" evidence="19">
    <location>
        <begin position="76"/>
        <end position="97"/>
    </location>
</feature>
<evidence type="ECO:0000256" key="6">
    <source>
        <dbReference type="ARBA" id="ARBA00022617"/>
    </source>
</evidence>
<dbReference type="InterPro" id="IPR005798">
    <property type="entry name" value="Cyt_b/b6_C"/>
</dbReference>
<feature type="transmembrane region" description="Helical" evidence="19">
    <location>
        <begin position="138"/>
        <end position="165"/>
    </location>
</feature>
<keyword evidence="9 18" id="KW-0479">Metal-binding</keyword>
<keyword evidence="5 19" id="KW-0813">Transport</keyword>
<reference evidence="22" key="1">
    <citation type="journal article" date="2019" name="Zool. Scr.">
        <title>Mitochondrial genome reorganization characterizes various lineages of mesostigmatid mites (Acari: Parasitiformes).</title>
        <authorList>
            <person name="Li W.-N."/>
            <person name="Shao R."/>
            <person name="Zhang Q."/>
            <person name="Deng W."/>
            <person name="Xue X.-F."/>
        </authorList>
    </citation>
    <scope>NUCLEOTIDE SEQUENCE</scope>
</reference>
<dbReference type="EMBL" id="MK270521">
    <property type="protein sequence ID" value="QHQ98468.1"/>
    <property type="molecule type" value="Genomic_DNA"/>
</dbReference>
<feature type="transmembrane region" description="Helical" evidence="19">
    <location>
        <begin position="287"/>
        <end position="307"/>
    </location>
</feature>
<feature type="binding site" description="axial binding residue" evidence="18">
    <location>
        <position position="195"/>
    </location>
    <ligand>
        <name>heme b</name>
        <dbReference type="ChEBI" id="CHEBI:60344"/>
        <label>b566</label>
    </ligand>
    <ligandPart>
        <name>Fe</name>
        <dbReference type="ChEBI" id="CHEBI:18248"/>
    </ligandPart>
</feature>
<evidence type="ECO:0000256" key="10">
    <source>
        <dbReference type="ARBA" id="ARBA00022792"/>
    </source>
</evidence>
<dbReference type="InterPro" id="IPR036150">
    <property type="entry name" value="Cyt_b/b6_C_sf"/>
</dbReference>
<dbReference type="CDD" id="cd00284">
    <property type="entry name" value="Cytochrome_b_N"/>
    <property type="match status" value="1"/>
</dbReference>
<keyword evidence="12 19" id="KW-1133">Transmembrane helix</keyword>
<evidence type="ECO:0000256" key="16">
    <source>
        <dbReference type="ARBA" id="ARBA00023136"/>
    </source>
</evidence>
<dbReference type="PANTHER" id="PTHR19271">
    <property type="entry name" value="CYTOCHROME B"/>
    <property type="match status" value="1"/>
</dbReference>
<protein>
    <recommendedName>
        <fullName evidence="4 19">Cytochrome b</fullName>
    </recommendedName>
</protein>
<evidence type="ECO:0000256" key="18">
    <source>
        <dbReference type="PIRSR" id="PIRSR038885-2"/>
    </source>
</evidence>
<dbReference type="InterPro" id="IPR048259">
    <property type="entry name" value="Cytochrome_b_N_euk/bac"/>
</dbReference>
<feature type="domain" description="Cytochrome b/b6 N-terminal region profile" evidence="20">
    <location>
        <begin position="1"/>
        <end position="208"/>
    </location>
</feature>
<keyword evidence="13 18" id="KW-0408">Iron</keyword>
<dbReference type="SUPFAM" id="SSF81342">
    <property type="entry name" value="Transmembrane di-heme cytochromes"/>
    <property type="match status" value="1"/>
</dbReference>
<evidence type="ECO:0000256" key="15">
    <source>
        <dbReference type="ARBA" id="ARBA00023128"/>
    </source>
</evidence>
<keyword evidence="14" id="KW-0830">Ubiquinone</keyword>
<geneLocation type="mitochondrion" evidence="22"/>
<comment type="subcellular location">
    <subcellularLocation>
        <location evidence="2">Mitochondrion inner membrane</location>
        <topology evidence="2">Multi-pass membrane protein</topology>
    </subcellularLocation>
</comment>
<evidence type="ECO:0000256" key="9">
    <source>
        <dbReference type="ARBA" id="ARBA00022723"/>
    </source>
</evidence>
<keyword evidence="6 18" id="KW-0349">Heme</keyword>
<feature type="binding site" evidence="17">
    <location>
        <position position="200"/>
    </location>
    <ligand>
        <name>a ubiquinone</name>
        <dbReference type="ChEBI" id="CHEBI:16389"/>
    </ligand>
</feature>
<evidence type="ECO:0000259" key="20">
    <source>
        <dbReference type="PROSITE" id="PS51002"/>
    </source>
</evidence>
<dbReference type="GO" id="GO:0005743">
    <property type="term" value="C:mitochondrial inner membrane"/>
    <property type="evidence" value="ECO:0007669"/>
    <property type="project" value="UniProtKB-SubCell"/>
</dbReference>
<dbReference type="PROSITE" id="PS51003">
    <property type="entry name" value="CYTB_CTER"/>
    <property type="match status" value="1"/>
</dbReference>
<feature type="binding site" description="axial binding residue" evidence="18">
    <location>
        <position position="82"/>
    </location>
    <ligand>
        <name>heme b</name>
        <dbReference type="ChEBI" id="CHEBI:60344"/>
        <label>b562</label>
    </ligand>
    <ligandPart>
        <name>Fe</name>
        <dbReference type="ChEBI" id="CHEBI:18248"/>
    </ligandPart>
</feature>
<dbReference type="InterPro" id="IPR005797">
    <property type="entry name" value="Cyt_b/b6_N"/>
</dbReference>
<feature type="binding site" description="axial binding residue" evidence="18">
    <location>
        <position position="181"/>
    </location>
    <ligand>
        <name>heme b</name>
        <dbReference type="ChEBI" id="CHEBI:60344"/>
        <label>b562</label>
    </ligand>
    <ligandPart>
        <name>Fe</name>
        <dbReference type="ChEBI" id="CHEBI:18248"/>
    </ligandPart>
</feature>
<dbReference type="SUPFAM" id="SSF81648">
    <property type="entry name" value="a domain/subunit of cytochrome bc1 complex (Ubiquinol-cytochrome c reductase)"/>
    <property type="match status" value="1"/>
</dbReference>
<evidence type="ECO:0000256" key="12">
    <source>
        <dbReference type="ARBA" id="ARBA00022989"/>
    </source>
</evidence>
<keyword evidence="10" id="KW-0999">Mitochondrion inner membrane</keyword>
<evidence type="ECO:0000313" key="22">
    <source>
        <dbReference type="EMBL" id="QHQ98468.1"/>
    </source>
</evidence>
<feature type="binding site" description="axial binding residue" evidence="18">
    <location>
        <position position="96"/>
    </location>
    <ligand>
        <name>heme b</name>
        <dbReference type="ChEBI" id="CHEBI:60344"/>
        <label>b566</label>
    </ligand>
    <ligandPart>
        <name>Fe</name>
        <dbReference type="ChEBI" id="CHEBI:18248"/>
    </ligandPart>
</feature>
<dbReference type="InterPro" id="IPR016174">
    <property type="entry name" value="Di-haem_cyt_TM"/>
</dbReference>
<dbReference type="GO" id="GO:0046872">
    <property type="term" value="F:metal ion binding"/>
    <property type="evidence" value="ECO:0007669"/>
    <property type="project" value="UniProtKB-UniRule"/>
</dbReference>
<evidence type="ECO:0000256" key="13">
    <source>
        <dbReference type="ARBA" id="ARBA00023004"/>
    </source>
</evidence>
<evidence type="ECO:0000256" key="5">
    <source>
        <dbReference type="ARBA" id="ARBA00022448"/>
    </source>
</evidence>
<feature type="transmembrane region" description="Helical" evidence="19">
    <location>
        <begin position="177"/>
        <end position="198"/>
    </location>
</feature>
<keyword evidence="15 19" id="KW-0496">Mitochondrion</keyword>
<evidence type="ECO:0000256" key="11">
    <source>
        <dbReference type="ARBA" id="ARBA00022982"/>
    </source>
</evidence>
<evidence type="ECO:0000256" key="17">
    <source>
        <dbReference type="PIRSR" id="PIRSR038885-1"/>
    </source>
</evidence>
<keyword evidence="8 19" id="KW-0812">Transmembrane</keyword>
<feature type="transmembrane region" description="Helical" evidence="19">
    <location>
        <begin position="228"/>
        <end position="248"/>
    </location>
</feature>
<feature type="transmembrane region" description="Helical" evidence="19">
    <location>
        <begin position="35"/>
        <end position="56"/>
    </location>
</feature>
<feature type="domain" description="Cytochrome b/b6 C-terminal region profile" evidence="21">
    <location>
        <begin position="209"/>
        <end position="371"/>
    </location>
</feature>
<proteinExistence type="inferred from homology"/>
<comment type="similarity">
    <text evidence="19">Belongs to the cytochrome b family.</text>
</comment>
<feature type="transmembrane region" description="Helical" evidence="19">
    <location>
        <begin position="109"/>
        <end position="132"/>
    </location>
</feature>
<dbReference type="AlphaFoldDB" id="A0A6B9WE71"/>
<evidence type="ECO:0000256" key="8">
    <source>
        <dbReference type="ARBA" id="ARBA00022692"/>
    </source>
</evidence>
<comment type="cofactor">
    <cofactor evidence="18">
        <name>heme</name>
        <dbReference type="ChEBI" id="CHEBI:30413"/>
    </cofactor>
    <text evidence="18">Binds 2 heme groups non-covalently.</text>
</comment>
<keyword evidence="16 19" id="KW-0472">Membrane</keyword>
<dbReference type="GO" id="GO:0045275">
    <property type="term" value="C:respiratory chain complex III"/>
    <property type="evidence" value="ECO:0007669"/>
    <property type="project" value="InterPro"/>
</dbReference>
<keyword evidence="7 19" id="KW-0679">Respiratory chain</keyword>
<dbReference type="GO" id="GO:0016491">
    <property type="term" value="F:oxidoreductase activity"/>
    <property type="evidence" value="ECO:0007669"/>
    <property type="project" value="UniProtKB-UniRule"/>
</dbReference>
<dbReference type="Gene3D" id="1.20.810.10">
    <property type="entry name" value="Cytochrome Bc1 Complex, Chain C"/>
    <property type="match status" value="1"/>
</dbReference>
<dbReference type="InterPro" id="IPR030689">
    <property type="entry name" value="Cytochrome_b"/>
</dbReference>
<feature type="transmembrane region" description="Helical" evidence="19">
    <location>
        <begin position="322"/>
        <end position="339"/>
    </location>
</feature>
<evidence type="ECO:0000259" key="21">
    <source>
        <dbReference type="PROSITE" id="PS51003"/>
    </source>
</evidence>
<dbReference type="PIRSF" id="PIRSF038885">
    <property type="entry name" value="COB"/>
    <property type="match status" value="1"/>
</dbReference>
<comment type="function">
    <text evidence="1 19">Component of the ubiquinol-cytochrome c reductase complex (complex III or cytochrome b-c1 complex) that is part of the mitochondrial respiratory chain. The b-c1 complex mediates electron transfer from ubiquinol to cytochrome c. Contributes to the generation of a proton gradient across the mitochondrial membrane that is then used for ATP synthesis.</text>
</comment>
<evidence type="ECO:0000256" key="14">
    <source>
        <dbReference type="ARBA" id="ARBA00023075"/>
    </source>
</evidence>
<dbReference type="GO" id="GO:0006122">
    <property type="term" value="P:mitochondrial electron transport, ubiquinol to cytochrome c"/>
    <property type="evidence" value="ECO:0007669"/>
    <property type="project" value="TreeGrafter"/>
</dbReference>
<name>A0A6B9WE71_9ACAR</name>
<dbReference type="Pfam" id="PF00033">
    <property type="entry name" value="Cytochrome_B"/>
    <property type="match status" value="1"/>
</dbReference>
<feature type="transmembrane region" description="Helical" evidence="19">
    <location>
        <begin position="346"/>
        <end position="367"/>
    </location>
</feature>
<dbReference type="Pfam" id="PF00032">
    <property type="entry name" value="Cytochrom_B_C"/>
    <property type="match status" value="1"/>
</dbReference>
<evidence type="ECO:0000256" key="7">
    <source>
        <dbReference type="ARBA" id="ARBA00022660"/>
    </source>
</evidence>
<evidence type="ECO:0000256" key="3">
    <source>
        <dbReference type="ARBA" id="ARBA00011649"/>
    </source>
</evidence>
<evidence type="ECO:0000256" key="4">
    <source>
        <dbReference type="ARBA" id="ARBA00013531"/>
    </source>
</evidence>